<dbReference type="VEuPathDB" id="PiroplasmaDB:BOVATA_016890"/>
<feature type="compositionally biased region" description="Low complexity" evidence="1">
    <location>
        <begin position="117"/>
        <end position="129"/>
    </location>
</feature>
<evidence type="ECO:0000313" key="2">
    <source>
        <dbReference type="EMBL" id="GBE60196.1"/>
    </source>
</evidence>
<evidence type="ECO:0000256" key="1">
    <source>
        <dbReference type="SAM" id="MobiDB-lite"/>
    </source>
</evidence>
<gene>
    <name evidence="2" type="ORF">BOVATA_016890</name>
</gene>
<dbReference type="AlphaFoldDB" id="A0A2H6KB36"/>
<comment type="caution">
    <text evidence="2">The sequence shown here is derived from an EMBL/GenBank/DDBJ whole genome shotgun (WGS) entry which is preliminary data.</text>
</comment>
<accession>A0A2H6KB36</accession>
<sequence length="129" mass="14425">MGAGVVVYRLEPDHQEVGLRDAQYAVGVVESLELALAPHRAQHMDRCYRQQKEDRERVPARVQRAADVRVEHRHDGVNTVVQQLSQRRAHAQLSRLFPVYSVEGLPKQLKLPKTDIPSTAASSPTPTSA</sequence>
<dbReference type="RefSeq" id="XP_028866439.1">
    <property type="nucleotide sequence ID" value="XM_029010606.1"/>
</dbReference>
<keyword evidence="3" id="KW-1185">Reference proteome</keyword>
<dbReference type="EMBL" id="BDSA01000002">
    <property type="protein sequence ID" value="GBE60196.1"/>
    <property type="molecule type" value="Genomic_DNA"/>
</dbReference>
<proteinExistence type="predicted"/>
<dbReference type="GeneID" id="39873966"/>
<feature type="region of interest" description="Disordered" evidence="1">
    <location>
        <begin position="108"/>
        <end position="129"/>
    </location>
</feature>
<dbReference type="Proteomes" id="UP000236319">
    <property type="component" value="Unassembled WGS sequence"/>
</dbReference>
<evidence type="ECO:0000313" key="3">
    <source>
        <dbReference type="Proteomes" id="UP000236319"/>
    </source>
</evidence>
<reference evidence="2 3" key="1">
    <citation type="journal article" date="2017" name="BMC Genomics">
        <title>Whole-genome assembly of Babesia ovata and comparative genomics between closely related pathogens.</title>
        <authorList>
            <person name="Yamagishi J."/>
            <person name="Asada M."/>
            <person name="Hakimi H."/>
            <person name="Tanaka T.Q."/>
            <person name="Sugimoto C."/>
            <person name="Kawazu S."/>
        </authorList>
    </citation>
    <scope>NUCLEOTIDE SEQUENCE [LARGE SCALE GENOMIC DNA]</scope>
    <source>
        <strain evidence="2 3">Miyake</strain>
    </source>
</reference>
<name>A0A2H6KB36_9APIC</name>
<organism evidence="2 3">
    <name type="scientific">Babesia ovata</name>
    <dbReference type="NCBI Taxonomy" id="189622"/>
    <lineage>
        <taxon>Eukaryota</taxon>
        <taxon>Sar</taxon>
        <taxon>Alveolata</taxon>
        <taxon>Apicomplexa</taxon>
        <taxon>Aconoidasida</taxon>
        <taxon>Piroplasmida</taxon>
        <taxon>Babesiidae</taxon>
        <taxon>Babesia</taxon>
    </lineage>
</organism>
<protein>
    <submittedName>
        <fullName evidence="2">MCE-family MCE3A, putative</fullName>
    </submittedName>
</protein>